<dbReference type="Proteomes" id="UP000176406">
    <property type="component" value="Unassembled WGS sequence"/>
</dbReference>
<evidence type="ECO:0000313" key="1">
    <source>
        <dbReference type="EMBL" id="OGZ23315.1"/>
    </source>
</evidence>
<gene>
    <name evidence="1" type="ORF">A3A08_00610</name>
</gene>
<dbReference type="EMBL" id="MHMG01000020">
    <property type="protein sequence ID" value="OGZ23315.1"/>
    <property type="molecule type" value="Genomic_DNA"/>
</dbReference>
<accession>A0A1G2EBX1</accession>
<reference evidence="1 2" key="1">
    <citation type="journal article" date="2016" name="Nat. Commun.">
        <title>Thousands of microbial genomes shed light on interconnected biogeochemical processes in an aquifer system.</title>
        <authorList>
            <person name="Anantharaman K."/>
            <person name="Brown C.T."/>
            <person name="Hug L.A."/>
            <person name="Sharon I."/>
            <person name="Castelle C.J."/>
            <person name="Probst A.J."/>
            <person name="Thomas B.C."/>
            <person name="Singh A."/>
            <person name="Wilkins M.J."/>
            <person name="Karaoz U."/>
            <person name="Brodie E.L."/>
            <person name="Williams K.H."/>
            <person name="Hubbard S.S."/>
            <person name="Banfield J.F."/>
        </authorList>
    </citation>
    <scope>NUCLEOTIDE SEQUENCE [LARGE SCALE GENOMIC DNA]</scope>
</reference>
<dbReference type="AlphaFoldDB" id="A0A1G2EBX1"/>
<organism evidence="1 2">
    <name type="scientific">Candidatus Nealsonbacteria bacterium RIFCSPLOWO2_01_FULL_41_9</name>
    <dbReference type="NCBI Taxonomy" id="1801671"/>
    <lineage>
        <taxon>Bacteria</taxon>
        <taxon>Candidatus Nealsoniibacteriota</taxon>
    </lineage>
</organism>
<comment type="caution">
    <text evidence="1">The sequence shown here is derived from an EMBL/GenBank/DDBJ whole genome shotgun (WGS) entry which is preliminary data.</text>
</comment>
<sequence length="96" mass="10410">MRAVTTQVSANQVRWQANVTDSYGGATANGSINPTSTILMKWTSGSTRTWAAGAISIKPAGVGSTYTPIIIKPGVIFKNNVIFKYKYERQSGKFYS</sequence>
<name>A0A1G2EBX1_9BACT</name>
<protein>
    <submittedName>
        <fullName evidence="1">Uncharacterized protein</fullName>
    </submittedName>
</protein>
<proteinExistence type="predicted"/>
<evidence type="ECO:0000313" key="2">
    <source>
        <dbReference type="Proteomes" id="UP000176406"/>
    </source>
</evidence>